<keyword evidence="2" id="KW-0067">ATP-binding</keyword>
<dbReference type="AlphaFoldDB" id="A0A8H6F251"/>
<evidence type="ECO:0000256" key="1">
    <source>
        <dbReference type="ARBA" id="ARBA00022741"/>
    </source>
</evidence>
<dbReference type="Proteomes" id="UP000536275">
    <property type="component" value="Unassembled WGS sequence"/>
</dbReference>
<dbReference type="Gene3D" id="3.40.50.300">
    <property type="entry name" value="P-loop containing nucleotide triphosphate hydrolases"/>
    <property type="match status" value="1"/>
</dbReference>
<keyword evidence="1" id="KW-0547">Nucleotide-binding</keyword>
<protein>
    <submittedName>
        <fullName evidence="4">Chromatin associated protein KTI12 family protein</fullName>
    </submittedName>
</protein>
<dbReference type="GO" id="GO:0005524">
    <property type="term" value="F:ATP binding"/>
    <property type="evidence" value="ECO:0007669"/>
    <property type="project" value="UniProtKB-KW"/>
</dbReference>
<reference evidence="4 5" key="1">
    <citation type="submission" date="2020-03" db="EMBL/GenBank/DDBJ databases">
        <title>FDA dAtabase for Regulatory Grade micrObial Sequences (FDA-ARGOS): Supporting development and validation of Infectious Disease Dx tests.</title>
        <authorList>
            <person name="Campos J."/>
            <person name="Goldberg B."/>
            <person name="Tallon L."/>
            <person name="Sadzewicz L."/>
            <person name="Vavikolanu K."/>
            <person name="Mehta A."/>
            <person name="Aluvathingal J."/>
            <person name="Nadendla S."/>
            <person name="Nandy P."/>
            <person name="Geyer C."/>
            <person name="Yan Y."/>
            <person name="Sichtig H."/>
        </authorList>
    </citation>
    <scope>NUCLEOTIDE SEQUENCE [LARGE SCALE GENOMIC DNA]</scope>
    <source>
        <strain evidence="4 5">FDAARGOS_656</strain>
    </source>
</reference>
<sequence length="273" mass="30868">MPLIIFTGYPCSGKTKWAKLLQKELEIKIQTAKENSEPGQNYTVTYHSDETLGINHETYQDSNKEKLARGSQISAVKRDISRTNIVILDALSYIKGFRYQLFCEAKGNVTPHCIVHVIAPIEKCIQWNDTKESGNKWDPRYKMGLPLFTILSEDPQEKIPIEDIWNALVLKKAAPPNAATLVKPTSGNSFLQELDKKTQEVVTKILQQQQITPGDVVIDKNLVVAIPTGTASTAQLQRIRRSYIGLNRMRSIDVDRIVPLFVEYLNRSLNSED</sequence>
<evidence type="ECO:0000313" key="5">
    <source>
        <dbReference type="Proteomes" id="UP000536275"/>
    </source>
</evidence>
<dbReference type="SUPFAM" id="SSF52540">
    <property type="entry name" value="P-loop containing nucleoside triphosphate hydrolases"/>
    <property type="match status" value="1"/>
</dbReference>
<comment type="caution">
    <text evidence="4">The sequence shown here is derived from an EMBL/GenBank/DDBJ whole genome shotgun (WGS) entry which is preliminary data.</text>
</comment>
<dbReference type="PANTHER" id="PTHR12435">
    <property type="match status" value="1"/>
</dbReference>
<evidence type="ECO:0000313" key="4">
    <source>
        <dbReference type="EMBL" id="KAF6067048.1"/>
    </source>
</evidence>
<comment type="similarity">
    <text evidence="3">Belongs to the KTI12 family.</text>
</comment>
<dbReference type="InterPro" id="IPR013641">
    <property type="entry name" value="KTI12/PSTK"/>
</dbReference>
<gene>
    <name evidence="4" type="ORF">FOB64_004485</name>
</gene>
<organism evidence="4 5">
    <name type="scientific">Candida albicans</name>
    <name type="common">Yeast</name>
    <dbReference type="NCBI Taxonomy" id="5476"/>
    <lineage>
        <taxon>Eukaryota</taxon>
        <taxon>Fungi</taxon>
        <taxon>Dikarya</taxon>
        <taxon>Ascomycota</taxon>
        <taxon>Saccharomycotina</taxon>
        <taxon>Pichiomycetes</taxon>
        <taxon>Debaryomycetaceae</taxon>
        <taxon>Candida/Lodderomyces clade</taxon>
        <taxon>Candida</taxon>
    </lineage>
</organism>
<dbReference type="EMBL" id="JABWAD010000055">
    <property type="protein sequence ID" value="KAF6067048.1"/>
    <property type="molecule type" value="Genomic_DNA"/>
</dbReference>
<evidence type="ECO:0000256" key="3">
    <source>
        <dbReference type="ARBA" id="ARBA00025768"/>
    </source>
</evidence>
<accession>A0A8H6F251</accession>
<proteinExistence type="inferred from homology"/>
<dbReference type="InterPro" id="IPR027417">
    <property type="entry name" value="P-loop_NTPase"/>
</dbReference>
<name>A0A8H6F251_CANAX</name>
<evidence type="ECO:0000256" key="2">
    <source>
        <dbReference type="ARBA" id="ARBA00022840"/>
    </source>
</evidence>
<dbReference type="Pfam" id="PF08433">
    <property type="entry name" value="KTI12"/>
    <property type="match status" value="1"/>
</dbReference>